<dbReference type="RefSeq" id="WP_191713366.1">
    <property type="nucleotide sequence ID" value="NZ_JACSPX010000003.1"/>
</dbReference>
<accession>A0ABR8W7W5</accession>
<dbReference type="Proteomes" id="UP000611521">
    <property type="component" value="Unassembled WGS sequence"/>
</dbReference>
<keyword evidence="2" id="KW-1185">Reference proteome</keyword>
<dbReference type="SUPFAM" id="SSF48613">
    <property type="entry name" value="Heme oxygenase-like"/>
    <property type="match status" value="1"/>
</dbReference>
<dbReference type="Gene3D" id="1.20.910.10">
    <property type="entry name" value="Heme oxygenase-like"/>
    <property type="match status" value="1"/>
</dbReference>
<dbReference type="InterPro" id="IPR016084">
    <property type="entry name" value="Haem_Oase-like_multi-hlx"/>
</dbReference>
<gene>
    <name evidence="1" type="ORF">H9633_12465</name>
</gene>
<sequence>MTLSLSTEATAVAIAPRGPLSAELLDVLADRRPERAENLPQLARDAVLVEDPITDDDVQLSLFLLYSVAYGSLPQFGAHWEWDVSLLATRAVLERAFEDAVRAAVPLPEAPQPTREDVAAALFALAAPQPGPSLSHFVSRKADVDQARELLMQRSIYTLREADAHSWAIPRLTGRAKAALIEIQADEYGGGRVERMHQVMFADAMRGAGLDDTYGAYVDVVPAITFASFNLMTMFALNRRLQGAVVGHLAAFEMTSSLPSRAIAEGLRRLGFGDDVAAYYDEHVEADAVHEQIAARDLAGSQAEDAPELLDDILFGAAACLTVDGWASEHILHAWEAGRSSLRDERQSA</sequence>
<evidence type="ECO:0000313" key="2">
    <source>
        <dbReference type="Proteomes" id="UP000611521"/>
    </source>
</evidence>
<evidence type="ECO:0000313" key="1">
    <source>
        <dbReference type="EMBL" id="MBD8013105.1"/>
    </source>
</evidence>
<proteinExistence type="predicted"/>
<comment type="caution">
    <text evidence="1">The sequence shown here is derived from an EMBL/GenBank/DDBJ whole genome shotgun (WGS) entry which is preliminary data.</text>
</comment>
<organism evidence="1 2">
    <name type="scientific">Microbacterium commune</name>
    <dbReference type="NCBI Taxonomy" id="2762219"/>
    <lineage>
        <taxon>Bacteria</taxon>
        <taxon>Bacillati</taxon>
        <taxon>Actinomycetota</taxon>
        <taxon>Actinomycetes</taxon>
        <taxon>Micrococcales</taxon>
        <taxon>Microbacteriaceae</taxon>
        <taxon>Microbacterium</taxon>
    </lineage>
</organism>
<dbReference type="SMART" id="SM01236">
    <property type="entry name" value="Haem_oxygenase_2"/>
    <property type="match status" value="1"/>
</dbReference>
<reference evidence="1 2" key="1">
    <citation type="submission" date="2020-08" db="EMBL/GenBank/DDBJ databases">
        <title>A Genomic Blueprint of the Chicken Gut Microbiome.</title>
        <authorList>
            <person name="Gilroy R."/>
            <person name="Ravi A."/>
            <person name="Getino M."/>
            <person name="Pursley I."/>
            <person name="Horton D.L."/>
            <person name="Alikhan N.-F."/>
            <person name="Baker D."/>
            <person name="Gharbi K."/>
            <person name="Hall N."/>
            <person name="Watson M."/>
            <person name="Adriaenssens E.M."/>
            <person name="Foster-Nyarko E."/>
            <person name="Jarju S."/>
            <person name="Secka A."/>
            <person name="Antonio M."/>
            <person name="Oren A."/>
            <person name="Chaudhuri R."/>
            <person name="La Ragione R.M."/>
            <person name="Hildebrand F."/>
            <person name="Pallen M.J."/>
        </authorList>
    </citation>
    <scope>NUCLEOTIDE SEQUENCE [LARGE SCALE GENOMIC DNA]</scope>
    <source>
        <strain evidence="1 2">Re1</strain>
    </source>
</reference>
<dbReference type="EMBL" id="JACSPX010000003">
    <property type="protein sequence ID" value="MBD8013105.1"/>
    <property type="molecule type" value="Genomic_DNA"/>
</dbReference>
<name>A0ABR8W7W5_9MICO</name>
<dbReference type="Pfam" id="PF14518">
    <property type="entry name" value="Haem_oxygenas_2"/>
    <property type="match status" value="1"/>
</dbReference>
<protein>
    <submittedName>
        <fullName evidence="1">Iron-containing redox enzyme family protein</fullName>
    </submittedName>
</protein>